<dbReference type="STRING" id="560819.SAMN05428998_104214"/>
<protein>
    <submittedName>
        <fullName evidence="4">Sulfotransferase domain-containing protein</fullName>
    </submittedName>
</protein>
<name>A0A1Y6BN37_9PROT</name>
<gene>
    <name evidence="4" type="ORF">SAMN05428998_104214</name>
</gene>
<dbReference type="Gene3D" id="3.40.50.300">
    <property type="entry name" value="P-loop containing nucleotide triphosphate hydrolases"/>
    <property type="match status" value="1"/>
</dbReference>
<evidence type="ECO:0000256" key="1">
    <source>
        <dbReference type="ARBA" id="ARBA00005771"/>
    </source>
</evidence>
<dbReference type="SUPFAM" id="SSF52540">
    <property type="entry name" value="P-loop containing nucleoside triphosphate hydrolases"/>
    <property type="match status" value="1"/>
</dbReference>
<dbReference type="InterPro" id="IPR027417">
    <property type="entry name" value="P-loop_NTPase"/>
</dbReference>
<evidence type="ECO:0000313" key="5">
    <source>
        <dbReference type="Proteomes" id="UP000192917"/>
    </source>
</evidence>
<evidence type="ECO:0000313" key="4">
    <source>
        <dbReference type="EMBL" id="SMF09201.1"/>
    </source>
</evidence>
<sequence length="295" mass="33509">MADILWLASYPKSGNTWVRAFLANLFANRPGPLDINELNRFLVSDQRVGEYETLTGKPYEEIDDEEVNRLRPQAQRMIAASRPDTLLCKTHSKIAVLKGSPTVEPSVTSGAVYVLRNPLDVAPSYADHFGIDLDTAIDYLCDPNNHIPRHDRLTFVYLGSWQEHAASWLDAPGLRRHFLRYEDLKSDPERSFAGLVRFLGLPLDRQRFQRALRFSSFGVLRRLEEQDGFVERSPNAERFFRQGRSGAWRELYTPAQVERLVEGCRDGMRRFGYLDADGRPVEGALPLAQTAGVQG</sequence>
<keyword evidence="5" id="KW-1185">Reference proteome</keyword>
<dbReference type="Pfam" id="PF00685">
    <property type="entry name" value="Sulfotransfer_1"/>
    <property type="match status" value="1"/>
</dbReference>
<evidence type="ECO:0000259" key="3">
    <source>
        <dbReference type="Pfam" id="PF00685"/>
    </source>
</evidence>
<dbReference type="InterPro" id="IPR000863">
    <property type="entry name" value="Sulfotransferase_dom"/>
</dbReference>
<accession>A0A1Y6BN37</accession>
<proteinExistence type="inferred from homology"/>
<evidence type="ECO:0000256" key="2">
    <source>
        <dbReference type="ARBA" id="ARBA00022679"/>
    </source>
</evidence>
<organism evidence="4 5">
    <name type="scientific">Tistlia consotensis USBA 355</name>
    <dbReference type="NCBI Taxonomy" id="560819"/>
    <lineage>
        <taxon>Bacteria</taxon>
        <taxon>Pseudomonadati</taxon>
        <taxon>Pseudomonadota</taxon>
        <taxon>Alphaproteobacteria</taxon>
        <taxon>Rhodospirillales</taxon>
        <taxon>Rhodovibrionaceae</taxon>
        <taxon>Tistlia</taxon>
    </lineage>
</organism>
<dbReference type="Proteomes" id="UP000192917">
    <property type="component" value="Unassembled WGS sequence"/>
</dbReference>
<dbReference type="EMBL" id="FWZX01000004">
    <property type="protein sequence ID" value="SMF09201.1"/>
    <property type="molecule type" value="Genomic_DNA"/>
</dbReference>
<keyword evidence="2 4" id="KW-0808">Transferase</keyword>
<comment type="similarity">
    <text evidence="1">Belongs to the sulfotransferase 1 family.</text>
</comment>
<dbReference type="PANTHER" id="PTHR11783">
    <property type="entry name" value="SULFOTRANSFERASE SULT"/>
    <property type="match status" value="1"/>
</dbReference>
<dbReference type="RefSeq" id="WP_085121914.1">
    <property type="nucleotide sequence ID" value="NZ_FWZX01000004.1"/>
</dbReference>
<dbReference type="AlphaFoldDB" id="A0A1Y6BN37"/>
<reference evidence="4 5" key="1">
    <citation type="submission" date="2017-04" db="EMBL/GenBank/DDBJ databases">
        <authorList>
            <person name="Afonso C.L."/>
            <person name="Miller P.J."/>
            <person name="Scott M.A."/>
            <person name="Spackman E."/>
            <person name="Goraichik I."/>
            <person name="Dimitrov K.M."/>
            <person name="Suarez D.L."/>
            <person name="Swayne D.E."/>
        </authorList>
    </citation>
    <scope>NUCLEOTIDE SEQUENCE [LARGE SCALE GENOMIC DNA]</scope>
    <source>
        <strain evidence="4 5">USBA 355</strain>
    </source>
</reference>
<feature type="domain" description="Sulfotransferase" evidence="3">
    <location>
        <begin position="5"/>
        <end position="272"/>
    </location>
</feature>
<dbReference type="GO" id="GO:0008146">
    <property type="term" value="F:sulfotransferase activity"/>
    <property type="evidence" value="ECO:0007669"/>
    <property type="project" value="InterPro"/>
</dbReference>